<organism evidence="3 4">
    <name type="scientific">Pseudomonas fluorescens</name>
    <dbReference type="NCBI Taxonomy" id="294"/>
    <lineage>
        <taxon>Bacteria</taxon>
        <taxon>Pseudomonadati</taxon>
        <taxon>Pseudomonadota</taxon>
        <taxon>Gammaproteobacteria</taxon>
        <taxon>Pseudomonadales</taxon>
        <taxon>Pseudomonadaceae</taxon>
        <taxon>Pseudomonas</taxon>
    </lineage>
</organism>
<gene>
    <name evidence="3" type="ORF">PS854_03161</name>
</gene>
<sequence length="61" mass="6622" precursor="true">MHIAIRTAGFGLMTMFVSCGVGADFSAEDTAFVTPNADTPYSFVWMDLRAKPLVLTLPPIE</sequence>
<feature type="domain" description="DUF1254" evidence="2">
    <location>
        <begin position="25"/>
        <end position="60"/>
    </location>
</feature>
<reference evidence="3 4" key="1">
    <citation type="submission" date="2019-09" db="EMBL/GenBank/DDBJ databases">
        <authorList>
            <person name="Chandra G."/>
            <person name="Truman W A."/>
        </authorList>
    </citation>
    <scope>NUCLEOTIDE SEQUENCE [LARGE SCALE GENOMIC DNA]</scope>
    <source>
        <strain evidence="3">PS854</strain>
    </source>
</reference>
<protein>
    <recommendedName>
        <fullName evidence="2">DUF1254 domain-containing protein</fullName>
    </recommendedName>
</protein>
<evidence type="ECO:0000259" key="2">
    <source>
        <dbReference type="Pfam" id="PF06863"/>
    </source>
</evidence>
<dbReference type="Proteomes" id="UP000327111">
    <property type="component" value="Unassembled WGS sequence"/>
</dbReference>
<proteinExistence type="predicted"/>
<evidence type="ECO:0000313" key="4">
    <source>
        <dbReference type="Proteomes" id="UP000327111"/>
    </source>
</evidence>
<name>A0A5E7L810_PSEFL</name>
<evidence type="ECO:0000256" key="1">
    <source>
        <dbReference type="SAM" id="SignalP"/>
    </source>
</evidence>
<dbReference type="Gene3D" id="2.60.40.1610">
    <property type="entry name" value="Domain of unknown function DUF1254"/>
    <property type="match status" value="1"/>
</dbReference>
<dbReference type="SUPFAM" id="SSF160935">
    <property type="entry name" value="VPA0735-like"/>
    <property type="match status" value="1"/>
</dbReference>
<dbReference type="InterPro" id="IPR037050">
    <property type="entry name" value="DUF1254_sf"/>
</dbReference>
<feature type="signal peptide" evidence="1">
    <location>
        <begin position="1"/>
        <end position="23"/>
    </location>
</feature>
<evidence type="ECO:0000313" key="3">
    <source>
        <dbReference type="EMBL" id="VVP08303.1"/>
    </source>
</evidence>
<keyword evidence="1" id="KW-0732">Signal</keyword>
<dbReference type="PROSITE" id="PS51257">
    <property type="entry name" value="PROKAR_LIPOPROTEIN"/>
    <property type="match status" value="1"/>
</dbReference>
<feature type="chain" id="PRO_5023112473" description="DUF1254 domain-containing protein" evidence="1">
    <location>
        <begin position="24"/>
        <end position="61"/>
    </location>
</feature>
<dbReference type="InterPro" id="IPR010679">
    <property type="entry name" value="DUF1254"/>
</dbReference>
<dbReference type="EMBL" id="CABVIF010000006">
    <property type="protein sequence ID" value="VVP08303.1"/>
    <property type="molecule type" value="Genomic_DNA"/>
</dbReference>
<dbReference type="Pfam" id="PF06863">
    <property type="entry name" value="DUF1254"/>
    <property type="match status" value="1"/>
</dbReference>
<dbReference type="AlphaFoldDB" id="A0A5E7L810"/>
<accession>A0A5E7L810</accession>